<dbReference type="InterPro" id="IPR027417">
    <property type="entry name" value="P-loop_NTPase"/>
</dbReference>
<dbReference type="GO" id="GO:0016787">
    <property type="term" value="F:hydrolase activity"/>
    <property type="evidence" value="ECO:0007669"/>
    <property type="project" value="UniProtKB-KW"/>
</dbReference>
<evidence type="ECO:0000313" key="3">
    <source>
        <dbReference type="EMBL" id="SEM08343.1"/>
    </source>
</evidence>
<dbReference type="EMBL" id="FOBL01000024">
    <property type="protein sequence ID" value="SEM08343.1"/>
    <property type="molecule type" value="Genomic_DNA"/>
</dbReference>
<evidence type="ECO:0000313" key="2">
    <source>
        <dbReference type="EMBL" id="GEK89813.1"/>
    </source>
</evidence>
<dbReference type="Proteomes" id="UP000198548">
    <property type="component" value="Unassembled WGS sequence"/>
</dbReference>
<dbReference type="STRING" id="426703.SAMN04488100_12439"/>
<keyword evidence="5" id="KW-1185">Reference proteome</keyword>
<dbReference type="EMBL" id="BJUX01000023">
    <property type="protein sequence ID" value="GEK89813.1"/>
    <property type="molecule type" value="Genomic_DNA"/>
</dbReference>
<sequence length="247" mass="28664">MIHRQYNVTGHMIDASFSEKEVTDIFIPLLEKLVKLKLDKRDRVIVYLAAPPGAGKTTLSLFLEDLYKEQDHLFSFQSVAMDGFHHYNAYLESHTVTRKGHEERLKDFKGIPESFDLNTLKEKIEALRQEESIEWPTYDRTRHDVSEETVEVDADIVLIEGNYLLLDKEGWRELKEYADYTIFIDTTLDRLEKRLIDRKQLGGTSLEKAVDHYNKTDKVNAELVLAQSMDADLKLYLTSEGFSRSAE</sequence>
<dbReference type="InterPro" id="IPR006083">
    <property type="entry name" value="PRK/URK"/>
</dbReference>
<dbReference type="PANTHER" id="PTHR10285">
    <property type="entry name" value="URIDINE KINASE"/>
    <property type="match status" value="1"/>
</dbReference>
<dbReference type="SUPFAM" id="SSF52540">
    <property type="entry name" value="P-loop containing nucleoside triphosphate hydrolases"/>
    <property type="match status" value="1"/>
</dbReference>
<dbReference type="AlphaFoldDB" id="A0A1H7VGK5"/>
<proteinExistence type="predicted"/>
<dbReference type="Gene3D" id="3.40.50.300">
    <property type="entry name" value="P-loop containing nucleotide triphosphate hydrolases"/>
    <property type="match status" value="1"/>
</dbReference>
<reference evidence="3 4" key="1">
    <citation type="submission" date="2016-10" db="EMBL/GenBank/DDBJ databases">
        <authorList>
            <person name="de Groot N.N."/>
        </authorList>
    </citation>
    <scope>NUCLEOTIDE SEQUENCE [LARGE SCALE GENOMIC DNA]</scope>
    <source>
        <strain evidence="3 4">DSM 19182</strain>
    </source>
</reference>
<dbReference type="Pfam" id="PF00485">
    <property type="entry name" value="PRK"/>
    <property type="match status" value="1"/>
</dbReference>
<evidence type="ECO:0000259" key="1">
    <source>
        <dbReference type="Pfam" id="PF00485"/>
    </source>
</evidence>
<dbReference type="GO" id="GO:0005524">
    <property type="term" value="F:ATP binding"/>
    <property type="evidence" value="ECO:0007669"/>
    <property type="project" value="InterPro"/>
</dbReference>
<dbReference type="GO" id="GO:0016301">
    <property type="term" value="F:kinase activity"/>
    <property type="evidence" value="ECO:0007669"/>
    <property type="project" value="InterPro"/>
</dbReference>
<keyword evidence="2" id="KW-0378">Hydrolase</keyword>
<protein>
    <submittedName>
        <fullName evidence="2">Nucleoside triphosphate hydrolase</fullName>
    </submittedName>
</protein>
<accession>A0A1H7VGK5</accession>
<feature type="domain" description="Phosphoribulokinase/uridine kinase" evidence="1">
    <location>
        <begin position="46"/>
        <end position="233"/>
    </location>
</feature>
<dbReference type="Proteomes" id="UP000321425">
    <property type="component" value="Unassembled WGS sequence"/>
</dbReference>
<evidence type="ECO:0000313" key="5">
    <source>
        <dbReference type="Proteomes" id="UP000321425"/>
    </source>
</evidence>
<evidence type="ECO:0000313" key="4">
    <source>
        <dbReference type="Proteomes" id="UP000198548"/>
    </source>
</evidence>
<dbReference type="NCBIfam" id="NF006745">
    <property type="entry name" value="PRK09270.1-4"/>
    <property type="match status" value="1"/>
</dbReference>
<name>A0A1H7VGK5_9LACT</name>
<reference evidence="2 5" key="2">
    <citation type="submission" date="2019-07" db="EMBL/GenBank/DDBJ databases">
        <title>Whole genome shotgun sequence of Alkalibacterium putridalgicola NBRC 103243.</title>
        <authorList>
            <person name="Hosoyama A."/>
            <person name="Uohara A."/>
            <person name="Ohji S."/>
            <person name="Ichikawa N."/>
        </authorList>
    </citation>
    <scope>NUCLEOTIDE SEQUENCE [LARGE SCALE GENOMIC DNA]</scope>
    <source>
        <strain evidence="2 5">NBRC 103243</strain>
    </source>
</reference>
<dbReference type="OrthoDB" id="1550976at2"/>
<dbReference type="RefSeq" id="WP_091488910.1">
    <property type="nucleotide sequence ID" value="NZ_BJUX01000023.1"/>
</dbReference>
<gene>
    <name evidence="2" type="primary">frcK</name>
    <name evidence="2" type="ORF">APU01nite_18520</name>
    <name evidence="3" type="ORF">SAMN04488100_12439</name>
</gene>
<organism evidence="3 4">
    <name type="scientific">Alkalibacterium putridalgicola</name>
    <dbReference type="NCBI Taxonomy" id="426703"/>
    <lineage>
        <taxon>Bacteria</taxon>
        <taxon>Bacillati</taxon>
        <taxon>Bacillota</taxon>
        <taxon>Bacilli</taxon>
        <taxon>Lactobacillales</taxon>
        <taxon>Carnobacteriaceae</taxon>
        <taxon>Alkalibacterium</taxon>
    </lineage>
</organism>